<comment type="subcellular location">
    <subcellularLocation>
        <location evidence="1">Membrane</location>
        <topology evidence="1">Multi-pass membrane protein</topology>
    </subcellularLocation>
</comment>
<dbReference type="OrthoDB" id="2985014at2759"/>
<feature type="transmembrane region" description="Helical" evidence="7">
    <location>
        <begin position="241"/>
        <end position="260"/>
    </location>
</feature>
<feature type="transmembrane region" description="Helical" evidence="7">
    <location>
        <begin position="476"/>
        <end position="493"/>
    </location>
</feature>
<organism evidence="9 10">
    <name type="scientific">Brassicogethes aeneus</name>
    <name type="common">Rape pollen beetle</name>
    <name type="synonym">Meligethes aeneus</name>
    <dbReference type="NCBI Taxonomy" id="1431903"/>
    <lineage>
        <taxon>Eukaryota</taxon>
        <taxon>Metazoa</taxon>
        <taxon>Ecdysozoa</taxon>
        <taxon>Arthropoda</taxon>
        <taxon>Hexapoda</taxon>
        <taxon>Insecta</taxon>
        <taxon>Pterygota</taxon>
        <taxon>Neoptera</taxon>
        <taxon>Endopterygota</taxon>
        <taxon>Coleoptera</taxon>
        <taxon>Polyphaga</taxon>
        <taxon>Cucujiformia</taxon>
        <taxon>Nitidulidae</taxon>
        <taxon>Meligethinae</taxon>
        <taxon>Brassicogethes</taxon>
    </lineage>
</organism>
<evidence type="ECO:0000256" key="2">
    <source>
        <dbReference type="ARBA" id="ARBA00022448"/>
    </source>
</evidence>
<dbReference type="SUPFAM" id="SSF103473">
    <property type="entry name" value="MFS general substrate transporter"/>
    <property type="match status" value="2"/>
</dbReference>
<dbReference type="PROSITE" id="PS50850">
    <property type="entry name" value="MFS"/>
    <property type="match status" value="1"/>
</dbReference>
<dbReference type="InterPro" id="IPR036259">
    <property type="entry name" value="MFS_trans_sf"/>
</dbReference>
<feature type="transmembrane region" description="Helical" evidence="7">
    <location>
        <begin position="65"/>
        <end position="86"/>
    </location>
</feature>
<keyword evidence="10" id="KW-1185">Reference proteome</keyword>
<feature type="transmembrane region" description="Helical" evidence="7">
    <location>
        <begin position="443"/>
        <end position="464"/>
    </location>
</feature>
<evidence type="ECO:0000256" key="1">
    <source>
        <dbReference type="ARBA" id="ARBA00004141"/>
    </source>
</evidence>
<feature type="transmembrane region" description="Helical" evidence="7">
    <location>
        <begin position="266"/>
        <end position="294"/>
    </location>
</feature>
<keyword evidence="2" id="KW-0813">Transport</keyword>
<evidence type="ECO:0000259" key="8">
    <source>
        <dbReference type="PROSITE" id="PS50850"/>
    </source>
</evidence>
<dbReference type="GO" id="GO:0006820">
    <property type="term" value="P:monoatomic anion transport"/>
    <property type="evidence" value="ECO:0007669"/>
    <property type="project" value="TreeGrafter"/>
</dbReference>
<feature type="transmembrane region" description="Helical" evidence="7">
    <location>
        <begin position="6"/>
        <end position="24"/>
    </location>
</feature>
<evidence type="ECO:0000256" key="6">
    <source>
        <dbReference type="ARBA" id="ARBA00023136"/>
    </source>
</evidence>
<evidence type="ECO:0000256" key="4">
    <source>
        <dbReference type="ARBA" id="ARBA00022847"/>
    </source>
</evidence>
<feature type="transmembrane region" description="Helical" evidence="7">
    <location>
        <begin position="333"/>
        <end position="352"/>
    </location>
</feature>
<feature type="transmembrane region" description="Helical" evidence="7">
    <location>
        <begin position="419"/>
        <end position="437"/>
    </location>
</feature>
<dbReference type="InterPro" id="IPR050382">
    <property type="entry name" value="MFS_Na/Anion_cotransporter"/>
</dbReference>
<dbReference type="PANTHER" id="PTHR11662">
    <property type="entry name" value="SOLUTE CARRIER FAMILY 17"/>
    <property type="match status" value="1"/>
</dbReference>
<keyword evidence="5 7" id="KW-1133">Transmembrane helix</keyword>
<evidence type="ECO:0000256" key="7">
    <source>
        <dbReference type="SAM" id="Phobius"/>
    </source>
</evidence>
<feature type="domain" description="Major facilitator superfamily (MFS) profile" evidence="8">
    <location>
        <begin position="172"/>
        <end position="554"/>
    </location>
</feature>
<dbReference type="Pfam" id="PF07690">
    <property type="entry name" value="MFS_1"/>
    <property type="match status" value="2"/>
</dbReference>
<evidence type="ECO:0000313" key="9">
    <source>
        <dbReference type="EMBL" id="CAH0557661.1"/>
    </source>
</evidence>
<dbReference type="PANTHER" id="PTHR11662:SF411">
    <property type="entry name" value="GH05102P"/>
    <property type="match status" value="1"/>
</dbReference>
<feature type="transmembrane region" description="Helical" evidence="7">
    <location>
        <begin position="131"/>
        <end position="154"/>
    </location>
</feature>
<protein>
    <recommendedName>
        <fullName evidence="8">Major facilitator superfamily (MFS) profile domain-containing protein</fullName>
    </recommendedName>
</protein>
<feature type="transmembrane region" description="Helical" evidence="7">
    <location>
        <begin position="513"/>
        <end position="532"/>
    </location>
</feature>
<dbReference type="InterPro" id="IPR020846">
    <property type="entry name" value="MFS_dom"/>
</dbReference>
<keyword evidence="3 7" id="KW-0812">Transmembrane</keyword>
<proteinExistence type="predicted"/>
<sequence length="554" mass="61061">MSSTGFIVNFMLRINISIALVDMIKSGEFVDWGAFEKNQLLAIFLCGYAPSGFLGGRLAEKYGTRLVFGNGILMASILTILFPLACKMHFYMALISRLLVGVCIGASFPGVLTIAVNWIPPLDRSKFTSNMAAGGLGMAITLPLCGYLITYLGWKSDFYVTGSIGFLSCVTILYTMSITGIMVNFMLRVNITIALVDMTKLSEFVDWGALEKNQLLAIFFWGYAPSGFIGGRLAEKYGTRLVFGNGILMASIVTILFPFFCKMHFYMALISRLLLGVCLGATLPGILTIAVNWIPPLDRSKFTSNISAGSLGMAITLPLCGYLTTYLGWKSNFYVTGSIGILWSFIWFFTIYDSPDTHPKISIEEKNKIKHEMQLAMANIGRKPSKVPWKRSYIMACIGCYLADKLRKNLISTKNMRRIFVVISFYIPTILLLVVAFCRFDPLVVVGLLTLINSIRGCASASYLSNIMDIGPNYSGTILGILLVVASFSGWLGNQMVGFLTKEGSNFESWQTIFVIISAVNIAGGSIFMIFLSGDVQKWNHVEKASDPEMVPLN</sequence>
<keyword evidence="6 7" id="KW-0472">Membrane</keyword>
<dbReference type="Proteomes" id="UP001154078">
    <property type="component" value="Chromosome 5"/>
</dbReference>
<evidence type="ECO:0000256" key="5">
    <source>
        <dbReference type="ARBA" id="ARBA00022989"/>
    </source>
</evidence>
<feature type="transmembrane region" description="Helical" evidence="7">
    <location>
        <begin position="166"/>
        <end position="195"/>
    </location>
</feature>
<gene>
    <name evidence="9" type="ORF">MELIAE_LOCUS8331</name>
</gene>
<feature type="transmembrane region" description="Helical" evidence="7">
    <location>
        <begin position="40"/>
        <end position="59"/>
    </location>
</feature>
<dbReference type="FunFam" id="1.20.1250.20:FF:000157">
    <property type="entry name" value="Inorganic phosphate cotransporter"/>
    <property type="match status" value="1"/>
</dbReference>
<evidence type="ECO:0000313" key="10">
    <source>
        <dbReference type="Proteomes" id="UP001154078"/>
    </source>
</evidence>
<dbReference type="EMBL" id="OV121136">
    <property type="protein sequence ID" value="CAH0557661.1"/>
    <property type="molecule type" value="Genomic_DNA"/>
</dbReference>
<feature type="transmembrane region" description="Helical" evidence="7">
    <location>
        <begin position="98"/>
        <end position="119"/>
    </location>
</feature>
<dbReference type="Gene3D" id="1.20.1250.20">
    <property type="entry name" value="MFS general substrate transporter like domains"/>
    <property type="match status" value="3"/>
</dbReference>
<accession>A0A9P0B865</accession>
<evidence type="ECO:0000256" key="3">
    <source>
        <dbReference type="ARBA" id="ARBA00022692"/>
    </source>
</evidence>
<dbReference type="GO" id="GO:0015293">
    <property type="term" value="F:symporter activity"/>
    <property type="evidence" value="ECO:0007669"/>
    <property type="project" value="UniProtKB-KW"/>
</dbReference>
<dbReference type="FunFam" id="1.20.1250.20:FF:000003">
    <property type="entry name" value="Solute carrier family 17 member 3"/>
    <property type="match status" value="1"/>
</dbReference>
<dbReference type="InterPro" id="IPR011701">
    <property type="entry name" value="MFS"/>
</dbReference>
<keyword evidence="4" id="KW-0769">Symport</keyword>
<name>A0A9P0B865_BRAAE</name>
<dbReference type="AlphaFoldDB" id="A0A9P0B865"/>
<dbReference type="GO" id="GO:0016020">
    <property type="term" value="C:membrane"/>
    <property type="evidence" value="ECO:0007669"/>
    <property type="project" value="UniProtKB-SubCell"/>
</dbReference>
<reference evidence="9" key="1">
    <citation type="submission" date="2021-12" db="EMBL/GenBank/DDBJ databases">
        <authorList>
            <person name="King R."/>
        </authorList>
    </citation>
    <scope>NUCLEOTIDE SEQUENCE</scope>
</reference>
<feature type="transmembrane region" description="Helical" evidence="7">
    <location>
        <begin position="306"/>
        <end position="327"/>
    </location>
</feature>